<dbReference type="EMBL" id="OE842697">
    <property type="protein sequence ID" value="CAD7601124.1"/>
    <property type="molecule type" value="Genomic_DNA"/>
</dbReference>
<dbReference type="AlphaFoldDB" id="A0A7R9PP90"/>
<gene>
    <name evidence="1" type="ORF">TGEB3V08_LOCUS7840</name>
</gene>
<accession>A0A7R9PP90</accession>
<protein>
    <submittedName>
        <fullName evidence="1">Uncharacterized protein</fullName>
    </submittedName>
</protein>
<evidence type="ECO:0000313" key="1">
    <source>
        <dbReference type="EMBL" id="CAD7601124.1"/>
    </source>
</evidence>
<organism evidence="1">
    <name type="scientific">Timema genevievae</name>
    <name type="common">Walking stick</name>
    <dbReference type="NCBI Taxonomy" id="629358"/>
    <lineage>
        <taxon>Eukaryota</taxon>
        <taxon>Metazoa</taxon>
        <taxon>Ecdysozoa</taxon>
        <taxon>Arthropoda</taxon>
        <taxon>Hexapoda</taxon>
        <taxon>Insecta</taxon>
        <taxon>Pterygota</taxon>
        <taxon>Neoptera</taxon>
        <taxon>Polyneoptera</taxon>
        <taxon>Phasmatodea</taxon>
        <taxon>Timematodea</taxon>
        <taxon>Timematoidea</taxon>
        <taxon>Timematidae</taxon>
        <taxon>Timema</taxon>
    </lineage>
</organism>
<sequence length="104" mass="11895">MNRLFDDISSSTTNEDEVWEETIENENKIISQWKLPYVYSLNSLNGCQLEDASYSIESEDIMHYLLVFSATCLKERAVHGVRCSYHGVLASLVRAQHDPPPMTI</sequence>
<reference evidence="1" key="1">
    <citation type="submission" date="2020-11" db="EMBL/GenBank/DDBJ databases">
        <authorList>
            <person name="Tran Van P."/>
        </authorList>
    </citation>
    <scope>NUCLEOTIDE SEQUENCE</scope>
</reference>
<proteinExistence type="predicted"/>
<name>A0A7R9PP90_TIMGE</name>